<evidence type="ECO:0000313" key="2">
    <source>
        <dbReference type="EMBL" id="PNG99218.1"/>
    </source>
</evidence>
<feature type="compositionally biased region" description="Basic and acidic residues" evidence="1">
    <location>
        <begin position="71"/>
        <end position="81"/>
    </location>
</feature>
<keyword evidence="3" id="KW-1185">Reference proteome</keyword>
<sequence length="183" mass="19862">DADSVRRQEEGLEKGRTEMAARRQREANGKGSAEDADSVRRAEEGLEKASTEMAARRQRDANGTGSAEDADSVRRQREGLEKAAAAMHSKAGHIPRDPELPEGFKEVQPRGTYNGRFVWEAARMKTKLVDPPCLSKCFTFGSAPGDREAMLNEIKKCVAAAFTGRTEEAMGLSAVAIPCPIPS</sequence>
<proteinExistence type="predicted"/>
<dbReference type="AlphaFoldDB" id="A0A2J7ZG33"/>
<name>A0A2J7ZG33_9CHLO</name>
<organism evidence="2 3">
    <name type="scientific">Tetrabaena socialis</name>
    <dbReference type="NCBI Taxonomy" id="47790"/>
    <lineage>
        <taxon>Eukaryota</taxon>
        <taxon>Viridiplantae</taxon>
        <taxon>Chlorophyta</taxon>
        <taxon>core chlorophytes</taxon>
        <taxon>Chlorophyceae</taxon>
        <taxon>CS clade</taxon>
        <taxon>Chlamydomonadales</taxon>
        <taxon>Tetrabaenaceae</taxon>
        <taxon>Tetrabaena</taxon>
    </lineage>
</organism>
<feature type="compositionally biased region" description="Basic and acidic residues" evidence="1">
    <location>
        <begin position="94"/>
        <end position="107"/>
    </location>
</feature>
<feature type="non-terminal residue" evidence="2">
    <location>
        <position position="1"/>
    </location>
</feature>
<feature type="compositionally biased region" description="Basic and acidic residues" evidence="1">
    <location>
        <begin position="1"/>
        <end position="28"/>
    </location>
</feature>
<feature type="region of interest" description="Disordered" evidence="1">
    <location>
        <begin position="1"/>
        <end position="107"/>
    </location>
</feature>
<dbReference type="EMBL" id="PGGS01003648">
    <property type="protein sequence ID" value="PNG99218.1"/>
    <property type="molecule type" value="Genomic_DNA"/>
</dbReference>
<protein>
    <submittedName>
        <fullName evidence="2">Uncharacterized protein</fullName>
    </submittedName>
</protein>
<evidence type="ECO:0000313" key="3">
    <source>
        <dbReference type="Proteomes" id="UP000236333"/>
    </source>
</evidence>
<accession>A0A2J7ZG33</accession>
<reference evidence="2 3" key="1">
    <citation type="journal article" date="2017" name="Mol. Biol. Evol.">
        <title>The 4-celled Tetrabaena socialis nuclear genome reveals the essential components for genetic control of cell number at the origin of multicellularity in the volvocine lineage.</title>
        <authorList>
            <person name="Featherston J."/>
            <person name="Arakaki Y."/>
            <person name="Hanschen E.R."/>
            <person name="Ferris P.J."/>
            <person name="Michod R.E."/>
            <person name="Olson B.J.S.C."/>
            <person name="Nozaki H."/>
            <person name="Durand P.M."/>
        </authorList>
    </citation>
    <scope>NUCLEOTIDE SEQUENCE [LARGE SCALE GENOMIC DNA]</scope>
    <source>
        <strain evidence="2 3">NIES-571</strain>
    </source>
</reference>
<dbReference type="Proteomes" id="UP000236333">
    <property type="component" value="Unassembled WGS sequence"/>
</dbReference>
<comment type="caution">
    <text evidence="2">The sequence shown here is derived from an EMBL/GenBank/DDBJ whole genome shotgun (WGS) entry which is preliminary data.</text>
</comment>
<gene>
    <name evidence="2" type="ORF">TSOC_015002</name>
</gene>
<feature type="compositionally biased region" description="Basic and acidic residues" evidence="1">
    <location>
        <begin position="37"/>
        <end position="60"/>
    </location>
</feature>
<evidence type="ECO:0000256" key="1">
    <source>
        <dbReference type="SAM" id="MobiDB-lite"/>
    </source>
</evidence>